<feature type="region of interest" description="Disordered" evidence="9">
    <location>
        <begin position="514"/>
        <end position="547"/>
    </location>
</feature>
<keyword evidence="14" id="KW-1185">Reference proteome</keyword>
<dbReference type="InterPro" id="IPR053952">
    <property type="entry name" value="K_trans_C"/>
</dbReference>
<evidence type="ECO:0000256" key="1">
    <source>
        <dbReference type="ARBA" id="ARBA00004141"/>
    </source>
</evidence>
<accession>A0A067QHB1</accession>
<dbReference type="GO" id="GO:0015079">
    <property type="term" value="F:potassium ion transmembrane transporter activity"/>
    <property type="evidence" value="ECO:0007669"/>
    <property type="project" value="InterPro"/>
</dbReference>
<feature type="transmembrane region" description="Helical" evidence="10">
    <location>
        <begin position="165"/>
        <end position="192"/>
    </location>
</feature>
<keyword evidence="5" id="KW-0630">Potassium</keyword>
<keyword evidence="2" id="KW-0813">Transport</keyword>
<evidence type="ECO:0000313" key="13">
    <source>
        <dbReference type="EMBL" id="KDQ61961.1"/>
    </source>
</evidence>
<feature type="transmembrane region" description="Helical" evidence="10">
    <location>
        <begin position="204"/>
        <end position="231"/>
    </location>
</feature>
<name>A0A067QHB1_9AGAM</name>
<organism evidence="13 14">
    <name type="scientific">Jaapia argillacea MUCL 33604</name>
    <dbReference type="NCBI Taxonomy" id="933084"/>
    <lineage>
        <taxon>Eukaryota</taxon>
        <taxon>Fungi</taxon>
        <taxon>Dikarya</taxon>
        <taxon>Basidiomycota</taxon>
        <taxon>Agaricomycotina</taxon>
        <taxon>Agaricomycetes</taxon>
        <taxon>Agaricomycetidae</taxon>
        <taxon>Jaapiales</taxon>
        <taxon>Jaapiaceae</taxon>
        <taxon>Jaapia</taxon>
    </lineage>
</organism>
<dbReference type="PANTHER" id="PTHR30540:SF83">
    <property type="entry name" value="K+ POTASSIUM TRANSPORTER"/>
    <property type="match status" value="1"/>
</dbReference>
<evidence type="ECO:0000259" key="11">
    <source>
        <dbReference type="Pfam" id="PF02705"/>
    </source>
</evidence>
<proteinExistence type="predicted"/>
<sequence length="735" mass="80554">MLENGGHRTAPRATGLDLLLLSFQTLGIIYSDIGTSPLYVLNGIWSPTGPIPPAEDVIGGVSAILWSLTIIPLIKYVFICLRFGTREGEGGTFALFQGLFPPKDRDPGYDRTLTGDSVIAGSKFSSSAKLPSRFRWPLLVWCLLGTSLTLADGIFTPAVSVTSAVSGIAVALPAASSRVVPISIAFLVALFLSQPFGTSRLASVFAPVTCVWFLLLGATGIVNILSYPGIFRAFDPSRAILLFVRTGEYDLLAGVLLAVTGCEALFANLGQFNMFSIQLSFTFFVYPSLCLAYLGQGARLIADRDAVISNLFYKTIPGPSQGALFWILYVFAILATLIASQAMISATSSLVQQMINMKSLPPIRMVHTSERLQGRIYIPAVNWLLMIATVVVVAAFGSSTALTNAYGFAVATVMFSTTVLIAIQMRFVKRWPVFIAVLYFVVYGFFDGLFWGAAIEKIPHGAWVPLMIGIVLMATILFWTWAKGLEDDFDAANLKTLRHFLTSESGGKLYLRNDTPLPAPMPSDEVVENGGGTDTDRSEEGEESTELADLPQRELARIPTFAIFHKLTGGRGVPHSFIGFVRQWPAVPDVVVFLSVRVLPTARTDPSDRYVVDKVRTVEGFYGVTYYLGFREDFGVKVEEIVDHICALERRIDPRNSAARITKVKRAVATSTHIVPHYYVMSQPVASGKLSRVINWIRGWLIEDLYRPLSTMFPETENWTGPADEIIRVGVNAFI</sequence>
<reference evidence="14" key="1">
    <citation type="journal article" date="2014" name="Proc. Natl. Acad. Sci. U.S.A.">
        <title>Extensive sampling of basidiomycete genomes demonstrates inadequacy of the white-rot/brown-rot paradigm for wood decay fungi.</title>
        <authorList>
            <person name="Riley R."/>
            <person name="Salamov A.A."/>
            <person name="Brown D.W."/>
            <person name="Nagy L.G."/>
            <person name="Floudas D."/>
            <person name="Held B.W."/>
            <person name="Levasseur A."/>
            <person name="Lombard V."/>
            <person name="Morin E."/>
            <person name="Otillar R."/>
            <person name="Lindquist E.A."/>
            <person name="Sun H."/>
            <person name="LaButti K.M."/>
            <person name="Schmutz J."/>
            <person name="Jabbour D."/>
            <person name="Luo H."/>
            <person name="Baker S.E."/>
            <person name="Pisabarro A.G."/>
            <person name="Walton J.D."/>
            <person name="Blanchette R.A."/>
            <person name="Henrissat B."/>
            <person name="Martin F."/>
            <person name="Cullen D."/>
            <person name="Hibbett D.S."/>
            <person name="Grigoriev I.V."/>
        </authorList>
    </citation>
    <scope>NUCLEOTIDE SEQUENCE [LARGE SCALE GENOMIC DNA]</scope>
    <source>
        <strain evidence="14">MUCL 33604</strain>
    </source>
</reference>
<dbReference type="Proteomes" id="UP000027265">
    <property type="component" value="Unassembled WGS sequence"/>
</dbReference>
<evidence type="ECO:0000256" key="8">
    <source>
        <dbReference type="ARBA" id="ARBA00023136"/>
    </source>
</evidence>
<feature type="transmembrane region" description="Helical" evidence="10">
    <location>
        <begin position="376"/>
        <end position="399"/>
    </location>
</feature>
<keyword evidence="3" id="KW-0633">Potassium transport</keyword>
<evidence type="ECO:0000256" key="5">
    <source>
        <dbReference type="ARBA" id="ARBA00022958"/>
    </source>
</evidence>
<feature type="transmembrane region" description="Helical" evidence="10">
    <location>
        <begin position="281"/>
        <end position="302"/>
    </location>
</feature>
<dbReference type="OrthoDB" id="504708at2759"/>
<dbReference type="PANTHER" id="PTHR30540">
    <property type="entry name" value="OSMOTIC STRESS POTASSIUM TRANSPORTER"/>
    <property type="match status" value="1"/>
</dbReference>
<evidence type="ECO:0000259" key="12">
    <source>
        <dbReference type="Pfam" id="PF22776"/>
    </source>
</evidence>
<dbReference type="GO" id="GO:0016020">
    <property type="term" value="C:membrane"/>
    <property type="evidence" value="ECO:0007669"/>
    <property type="project" value="UniProtKB-SubCell"/>
</dbReference>
<feature type="domain" description="K+ potassium transporter C-terminal" evidence="12">
    <location>
        <begin position="559"/>
        <end position="733"/>
    </location>
</feature>
<keyword evidence="7" id="KW-0406">Ion transport</keyword>
<keyword evidence="8 10" id="KW-0472">Membrane</keyword>
<evidence type="ECO:0000256" key="2">
    <source>
        <dbReference type="ARBA" id="ARBA00022448"/>
    </source>
</evidence>
<gene>
    <name evidence="13" type="ORF">JAAARDRAFT_204343</name>
</gene>
<evidence type="ECO:0000256" key="4">
    <source>
        <dbReference type="ARBA" id="ARBA00022692"/>
    </source>
</evidence>
<dbReference type="NCBIfam" id="TIGR00794">
    <property type="entry name" value="kup"/>
    <property type="match status" value="1"/>
</dbReference>
<feature type="transmembrane region" description="Helical" evidence="10">
    <location>
        <begin position="18"/>
        <end position="45"/>
    </location>
</feature>
<dbReference type="STRING" id="933084.A0A067QHB1"/>
<feature type="transmembrane region" description="Helical" evidence="10">
    <location>
        <begin position="57"/>
        <end position="78"/>
    </location>
</feature>
<feature type="transmembrane region" description="Helical" evidence="10">
    <location>
        <begin position="435"/>
        <end position="455"/>
    </location>
</feature>
<keyword evidence="6 10" id="KW-1133">Transmembrane helix</keyword>
<evidence type="ECO:0000256" key="9">
    <source>
        <dbReference type="SAM" id="MobiDB-lite"/>
    </source>
</evidence>
<feature type="compositionally biased region" description="Acidic residues" evidence="9">
    <location>
        <begin position="537"/>
        <end position="546"/>
    </location>
</feature>
<evidence type="ECO:0000256" key="10">
    <source>
        <dbReference type="SAM" id="Phobius"/>
    </source>
</evidence>
<dbReference type="AlphaFoldDB" id="A0A067QHB1"/>
<feature type="transmembrane region" description="Helical" evidence="10">
    <location>
        <begin position="138"/>
        <end position="159"/>
    </location>
</feature>
<dbReference type="Pfam" id="PF02705">
    <property type="entry name" value="K_trans"/>
    <property type="match status" value="1"/>
</dbReference>
<evidence type="ECO:0000313" key="14">
    <source>
        <dbReference type="Proteomes" id="UP000027265"/>
    </source>
</evidence>
<dbReference type="InterPro" id="IPR053951">
    <property type="entry name" value="K_trans_N"/>
</dbReference>
<protein>
    <recommendedName>
        <fullName evidence="15">Potassium transporter</fullName>
    </recommendedName>
</protein>
<keyword evidence="4 10" id="KW-0812">Transmembrane</keyword>
<dbReference type="InParanoid" id="A0A067QHB1"/>
<dbReference type="EMBL" id="KL197712">
    <property type="protein sequence ID" value="KDQ61961.1"/>
    <property type="molecule type" value="Genomic_DNA"/>
</dbReference>
<evidence type="ECO:0000256" key="7">
    <source>
        <dbReference type="ARBA" id="ARBA00023065"/>
    </source>
</evidence>
<feature type="domain" description="K+ potassium transporter integral membrane" evidence="11">
    <location>
        <begin position="22"/>
        <end position="501"/>
    </location>
</feature>
<comment type="subcellular location">
    <subcellularLocation>
        <location evidence="1">Membrane</location>
        <topology evidence="1">Multi-pass membrane protein</topology>
    </subcellularLocation>
</comment>
<evidence type="ECO:0008006" key="15">
    <source>
        <dbReference type="Google" id="ProtNLM"/>
    </source>
</evidence>
<feature type="transmembrane region" description="Helical" evidence="10">
    <location>
        <begin position="322"/>
        <end position="355"/>
    </location>
</feature>
<evidence type="ECO:0000256" key="6">
    <source>
        <dbReference type="ARBA" id="ARBA00022989"/>
    </source>
</evidence>
<dbReference type="HOGENOM" id="CLU_008142_4_0_1"/>
<feature type="transmembrane region" description="Helical" evidence="10">
    <location>
        <begin position="461"/>
        <end position="482"/>
    </location>
</feature>
<feature type="transmembrane region" description="Helical" evidence="10">
    <location>
        <begin position="405"/>
        <end position="423"/>
    </location>
</feature>
<evidence type="ECO:0000256" key="3">
    <source>
        <dbReference type="ARBA" id="ARBA00022538"/>
    </source>
</evidence>
<dbReference type="Pfam" id="PF22776">
    <property type="entry name" value="K_trans_C"/>
    <property type="match status" value="1"/>
</dbReference>
<dbReference type="InterPro" id="IPR003855">
    <property type="entry name" value="K+_transporter"/>
</dbReference>